<keyword evidence="1" id="KW-1133">Transmembrane helix</keyword>
<keyword evidence="1" id="KW-0812">Transmembrane</keyword>
<name>A0A0C3F000_PILCF</name>
<evidence type="ECO:0000313" key="3">
    <source>
        <dbReference type="Proteomes" id="UP000054166"/>
    </source>
</evidence>
<keyword evidence="3" id="KW-1185">Reference proteome</keyword>
<protein>
    <submittedName>
        <fullName evidence="2">Uncharacterized protein</fullName>
    </submittedName>
</protein>
<gene>
    <name evidence="2" type="ORF">PILCRDRAFT_726337</name>
</gene>
<accession>A0A0C3F000</accession>
<evidence type="ECO:0000313" key="2">
    <source>
        <dbReference type="EMBL" id="KIM73499.1"/>
    </source>
</evidence>
<sequence>MPNQLLCNWLCESYSFLAEVFYFTFSFFSFKLHSALLAIQYTYGLFTFVASRHAFCVPSSLRLSPR</sequence>
<dbReference type="EMBL" id="KN833080">
    <property type="protein sequence ID" value="KIM73499.1"/>
    <property type="molecule type" value="Genomic_DNA"/>
</dbReference>
<reference evidence="3" key="2">
    <citation type="submission" date="2015-01" db="EMBL/GenBank/DDBJ databases">
        <title>Evolutionary Origins and Diversification of the Mycorrhizal Mutualists.</title>
        <authorList>
            <consortium name="DOE Joint Genome Institute"/>
            <consortium name="Mycorrhizal Genomics Consortium"/>
            <person name="Kohler A."/>
            <person name="Kuo A."/>
            <person name="Nagy L.G."/>
            <person name="Floudas D."/>
            <person name="Copeland A."/>
            <person name="Barry K.W."/>
            <person name="Cichocki N."/>
            <person name="Veneault-Fourrey C."/>
            <person name="LaButti K."/>
            <person name="Lindquist E.A."/>
            <person name="Lipzen A."/>
            <person name="Lundell T."/>
            <person name="Morin E."/>
            <person name="Murat C."/>
            <person name="Riley R."/>
            <person name="Ohm R."/>
            <person name="Sun H."/>
            <person name="Tunlid A."/>
            <person name="Henrissat B."/>
            <person name="Grigoriev I.V."/>
            <person name="Hibbett D.S."/>
            <person name="Martin F."/>
        </authorList>
    </citation>
    <scope>NUCLEOTIDE SEQUENCE [LARGE SCALE GENOMIC DNA]</scope>
    <source>
        <strain evidence="3">F 1598</strain>
    </source>
</reference>
<organism evidence="2 3">
    <name type="scientific">Piloderma croceum (strain F 1598)</name>
    <dbReference type="NCBI Taxonomy" id="765440"/>
    <lineage>
        <taxon>Eukaryota</taxon>
        <taxon>Fungi</taxon>
        <taxon>Dikarya</taxon>
        <taxon>Basidiomycota</taxon>
        <taxon>Agaricomycotina</taxon>
        <taxon>Agaricomycetes</taxon>
        <taxon>Agaricomycetidae</taxon>
        <taxon>Atheliales</taxon>
        <taxon>Atheliaceae</taxon>
        <taxon>Piloderma</taxon>
    </lineage>
</organism>
<dbReference type="HOGENOM" id="CLU_2832091_0_0_1"/>
<dbReference type="AlphaFoldDB" id="A0A0C3F000"/>
<reference evidence="2 3" key="1">
    <citation type="submission" date="2014-04" db="EMBL/GenBank/DDBJ databases">
        <authorList>
            <consortium name="DOE Joint Genome Institute"/>
            <person name="Kuo A."/>
            <person name="Tarkka M."/>
            <person name="Buscot F."/>
            <person name="Kohler A."/>
            <person name="Nagy L.G."/>
            <person name="Floudas D."/>
            <person name="Copeland A."/>
            <person name="Barry K.W."/>
            <person name="Cichocki N."/>
            <person name="Veneault-Fourrey C."/>
            <person name="LaButti K."/>
            <person name="Lindquist E.A."/>
            <person name="Lipzen A."/>
            <person name="Lundell T."/>
            <person name="Morin E."/>
            <person name="Murat C."/>
            <person name="Sun H."/>
            <person name="Tunlid A."/>
            <person name="Henrissat B."/>
            <person name="Grigoriev I.V."/>
            <person name="Hibbett D.S."/>
            <person name="Martin F."/>
            <person name="Nordberg H.P."/>
            <person name="Cantor M.N."/>
            <person name="Hua S.X."/>
        </authorList>
    </citation>
    <scope>NUCLEOTIDE SEQUENCE [LARGE SCALE GENOMIC DNA]</scope>
    <source>
        <strain evidence="2 3">F 1598</strain>
    </source>
</reference>
<evidence type="ECO:0000256" key="1">
    <source>
        <dbReference type="SAM" id="Phobius"/>
    </source>
</evidence>
<feature type="transmembrane region" description="Helical" evidence="1">
    <location>
        <begin position="20"/>
        <end position="43"/>
    </location>
</feature>
<dbReference type="Proteomes" id="UP000054166">
    <property type="component" value="Unassembled WGS sequence"/>
</dbReference>
<dbReference type="InParanoid" id="A0A0C3F000"/>
<keyword evidence="1" id="KW-0472">Membrane</keyword>
<proteinExistence type="predicted"/>